<feature type="transmembrane region" description="Helical" evidence="2">
    <location>
        <begin position="142"/>
        <end position="164"/>
    </location>
</feature>
<feature type="transmembrane region" description="Helical" evidence="2">
    <location>
        <begin position="236"/>
        <end position="254"/>
    </location>
</feature>
<keyword evidence="2" id="KW-0472">Membrane</keyword>
<keyword evidence="2" id="KW-1133">Transmembrane helix</keyword>
<dbReference type="Pfam" id="PF14219">
    <property type="entry name" value="DUF4328"/>
    <property type="match status" value="1"/>
</dbReference>
<organism evidence="4 5">
    <name type="scientific">Streptomyces longispororuber</name>
    <dbReference type="NCBI Taxonomy" id="68230"/>
    <lineage>
        <taxon>Bacteria</taxon>
        <taxon>Bacillati</taxon>
        <taxon>Actinomycetota</taxon>
        <taxon>Actinomycetes</taxon>
        <taxon>Kitasatosporales</taxon>
        <taxon>Streptomycetaceae</taxon>
        <taxon>Streptomyces</taxon>
    </lineage>
</organism>
<evidence type="ECO:0000256" key="1">
    <source>
        <dbReference type="SAM" id="MobiDB-lite"/>
    </source>
</evidence>
<dbReference type="AlphaFoldDB" id="A0A918ZD48"/>
<gene>
    <name evidence="4" type="ORF">GCM10018785_13430</name>
</gene>
<feature type="transmembrane region" description="Helical" evidence="2">
    <location>
        <begin position="274"/>
        <end position="293"/>
    </location>
</feature>
<feature type="domain" description="DUF4328" evidence="3">
    <location>
        <begin position="134"/>
        <end position="297"/>
    </location>
</feature>
<evidence type="ECO:0000256" key="2">
    <source>
        <dbReference type="SAM" id="Phobius"/>
    </source>
</evidence>
<sequence length="338" mass="36037">METEGVRGAGGTRGGPARRTFRRPVPDQGPVCPVDVGGTMAMPCAECQARDATTAEGLCGLCVTVAADAAPKRVVAGPRPGDLLRSPVALGRAAMALLGVVAATDLWALWAGLGQRRILDRALAGEYGEAFQREVEDADSRYALAGGMQFVALGLTAVVFLWWFRRVRVNAEIFVPEAHTKGRGWALGGWFVPVVNLWIPRRVTSDIWDASVPGPEVAERLAPVGWDPREPRPAHALVNAWWLVWVVGFFAGRAAGRLYRDAETVQEYVTGVHWMMVADALDVVAAVLAVVVVHRITTMQDTKARALAAAGRPAGVPVPGAGPAFPRAAFEHGDGRAT</sequence>
<evidence type="ECO:0000313" key="4">
    <source>
        <dbReference type="EMBL" id="GHE45142.1"/>
    </source>
</evidence>
<feature type="region of interest" description="Disordered" evidence="1">
    <location>
        <begin position="1"/>
        <end position="28"/>
    </location>
</feature>
<evidence type="ECO:0000259" key="3">
    <source>
        <dbReference type="Pfam" id="PF14219"/>
    </source>
</evidence>
<reference evidence="4" key="1">
    <citation type="journal article" date="2014" name="Int. J. Syst. Evol. Microbiol.">
        <title>Complete genome sequence of Corynebacterium casei LMG S-19264T (=DSM 44701T), isolated from a smear-ripened cheese.</title>
        <authorList>
            <consortium name="US DOE Joint Genome Institute (JGI-PGF)"/>
            <person name="Walter F."/>
            <person name="Albersmeier A."/>
            <person name="Kalinowski J."/>
            <person name="Ruckert C."/>
        </authorList>
    </citation>
    <scope>NUCLEOTIDE SEQUENCE</scope>
    <source>
        <strain evidence="4">JCM 4784</strain>
    </source>
</reference>
<dbReference type="Proteomes" id="UP000608024">
    <property type="component" value="Unassembled WGS sequence"/>
</dbReference>
<accession>A0A918ZD48</accession>
<feature type="transmembrane region" description="Helical" evidence="2">
    <location>
        <begin position="89"/>
        <end position="110"/>
    </location>
</feature>
<proteinExistence type="predicted"/>
<dbReference type="InterPro" id="IPR025565">
    <property type="entry name" value="DUF4328"/>
</dbReference>
<reference evidence="4" key="2">
    <citation type="submission" date="2020-09" db="EMBL/GenBank/DDBJ databases">
        <authorList>
            <person name="Sun Q."/>
            <person name="Ohkuma M."/>
        </authorList>
    </citation>
    <scope>NUCLEOTIDE SEQUENCE</scope>
    <source>
        <strain evidence="4">JCM 4784</strain>
    </source>
</reference>
<name>A0A918ZD48_9ACTN</name>
<feature type="compositionally biased region" description="Basic and acidic residues" evidence="1">
    <location>
        <begin position="329"/>
        <end position="338"/>
    </location>
</feature>
<comment type="caution">
    <text evidence="4">The sequence shown here is derived from an EMBL/GenBank/DDBJ whole genome shotgun (WGS) entry which is preliminary data.</text>
</comment>
<dbReference type="EMBL" id="BNBT01000012">
    <property type="protein sequence ID" value="GHE45142.1"/>
    <property type="molecule type" value="Genomic_DNA"/>
</dbReference>
<keyword evidence="2" id="KW-0812">Transmembrane</keyword>
<protein>
    <recommendedName>
        <fullName evidence="3">DUF4328 domain-containing protein</fullName>
    </recommendedName>
</protein>
<feature type="compositionally biased region" description="Low complexity" evidence="1">
    <location>
        <begin position="318"/>
        <end position="328"/>
    </location>
</feature>
<keyword evidence="5" id="KW-1185">Reference proteome</keyword>
<evidence type="ECO:0000313" key="5">
    <source>
        <dbReference type="Proteomes" id="UP000608024"/>
    </source>
</evidence>
<feature type="region of interest" description="Disordered" evidence="1">
    <location>
        <begin position="318"/>
        <end position="338"/>
    </location>
</feature>